<dbReference type="AlphaFoldDB" id="A0A2P4X0N3"/>
<comment type="caution">
    <text evidence="2">The sequence shown here is derived from an EMBL/GenBank/DDBJ whole genome shotgun (WGS) entry which is preliminary data.</text>
</comment>
<accession>A0A2P4X0N3</accession>
<sequence>MVTGSEPDEDTTGSTKDPIPAQDAPSHGAPVGISEPSEAKAAPTSSPAQHVTMDEGKARSQAVEAVSHKRAEESAAAAKKRAALGSPTPEPPIAKGHRSLFDSESKNVEVEGDITETQEIYNDPDEQQERYQAAQLQGASEVSSSAPPTPMYPRGYYPPNAGSGSPMFLEHLKAPCGLNHGRISRGANGWITPHPISGRRPVLQMGFSKELHSSGVERTPRRSSAVLCLGPARSRIEFAHLIAKRQLHSVMEGLRQQSKSSAQDERRYGSVNPGTVHRKAAKKSRTTYAPAVVSDPRSRQPSGCQPGAGLPAPTSSVTRGNPATSQAAGAFQSAAALGLPVPHGSGALCSDQGGQEEPSHAFEYEAPSQPIPSGSSTSGRDSVGSLLSDEGRQLRDRVYAIKIALALGGGGQASTPAGKPESLEVL</sequence>
<feature type="region of interest" description="Disordered" evidence="1">
    <location>
        <begin position="1"/>
        <end position="107"/>
    </location>
</feature>
<protein>
    <submittedName>
        <fullName evidence="2">Uncharacterized protein</fullName>
    </submittedName>
</protein>
<feature type="compositionally biased region" description="Polar residues" evidence="1">
    <location>
        <begin position="313"/>
        <end position="322"/>
    </location>
</feature>
<evidence type="ECO:0000313" key="2">
    <source>
        <dbReference type="EMBL" id="POM59100.1"/>
    </source>
</evidence>
<organism evidence="2 3">
    <name type="scientific">Phytophthora palmivora</name>
    <dbReference type="NCBI Taxonomy" id="4796"/>
    <lineage>
        <taxon>Eukaryota</taxon>
        <taxon>Sar</taxon>
        <taxon>Stramenopiles</taxon>
        <taxon>Oomycota</taxon>
        <taxon>Peronosporomycetes</taxon>
        <taxon>Peronosporales</taxon>
        <taxon>Peronosporaceae</taxon>
        <taxon>Phytophthora</taxon>
    </lineage>
</organism>
<keyword evidence="3" id="KW-1185">Reference proteome</keyword>
<feature type="compositionally biased region" description="Basic residues" evidence="1">
    <location>
        <begin position="276"/>
        <end position="285"/>
    </location>
</feature>
<dbReference type="EMBL" id="NCKW01020109">
    <property type="protein sequence ID" value="POM59100.1"/>
    <property type="molecule type" value="Genomic_DNA"/>
</dbReference>
<dbReference type="Proteomes" id="UP000237271">
    <property type="component" value="Unassembled WGS sequence"/>
</dbReference>
<feature type="region of interest" description="Disordered" evidence="1">
    <location>
        <begin position="252"/>
        <end position="326"/>
    </location>
</feature>
<proteinExistence type="predicted"/>
<feature type="compositionally biased region" description="Acidic residues" evidence="1">
    <location>
        <begin position="1"/>
        <end position="11"/>
    </location>
</feature>
<gene>
    <name evidence="2" type="ORF">PHPALM_36181</name>
</gene>
<feature type="compositionally biased region" description="Polar residues" evidence="1">
    <location>
        <begin position="371"/>
        <end position="380"/>
    </location>
</feature>
<feature type="region of interest" description="Disordered" evidence="1">
    <location>
        <begin position="365"/>
        <end position="389"/>
    </location>
</feature>
<name>A0A2P4X0N3_9STRA</name>
<evidence type="ECO:0000256" key="1">
    <source>
        <dbReference type="SAM" id="MobiDB-lite"/>
    </source>
</evidence>
<reference evidence="2 3" key="1">
    <citation type="journal article" date="2017" name="Genome Biol. Evol.">
        <title>Phytophthora megakarya and P. palmivora, closely related causal agents of cacao black pod rot, underwent increases in genome sizes and gene numbers by different mechanisms.</title>
        <authorList>
            <person name="Ali S.S."/>
            <person name="Shao J."/>
            <person name="Lary D.J."/>
            <person name="Kronmiller B."/>
            <person name="Shen D."/>
            <person name="Strem M.D."/>
            <person name="Amoako-Attah I."/>
            <person name="Akrofi A.Y."/>
            <person name="Begoude B.A."/>
            <person name="Ten Hoopen G.M."/>
            <person name="Coulibaly K."/>
            <person name="Kebe B.I."/>
            <person name="Melnick R.L."/>
            <person name="Guiltinan M.J."/>
            <person name="Tyler B.M."/>
            <person name="Meinhardt L.W."/>
            <person name="Bailey B.A."/>
        </authorList>
    </citation>
    <scope>NUCLEOTIDE SEQUENCE [LARGE SCALE GENOMIC DNA]</scope>
    <source>
        <strain evidence="3">sbr112.9</strain>
    </source>
</reference>
<evidence type="ECO:0000313" key="3">
    <source>
        <dbReference type="Proteomes" id="UP000237271"/>
    </source>
</evidence>